<sequence>MGRERSYALQKEEQKARSGLQAGRGQGNSRSHPRDLHFRRPDVEAAPAGERKLRIWTSQRREANCSSRRNPFGQGRASILKKLNKLHCCTRSFLKGVVAAGLQPSKSSSFH</sequence>
<reference evidence="1 2" key="1">
    <citation type="journal article" date="2021" name="Nat. Commun.">
        <title>Genetic determinants of endophytism in the Arabidopsis root mycobiome.</title>
        <authorList>
            <person name="Mesny F."/>
            <person name="Miyauchi S."/>
            <person name="Thiergart T."/>
            <person name="Pickel B."/>
            <person name="Atanasova L."/>
            <person name="Karlsson M."/>
            <person name="Huettel B."/>
            <person name="Barry K.W."/>
            <person name="Haridas S."/>
            <person name="Chen C."/>
            <person name="Bauer D."/>
            <person name="Andreopoulos W."/>
            <person name="Pangilinan J."/>
            <person name="LaButti K."/>
            <person name="Riley R."/>
            <person name="Lipzen A."/>
            <person name="Clum A."/>
            <person name="Drula E."/>
            <person name="Henrissat B."/>
            <person name="Kohler A."/>
            <person name="Grigoriev I.V."/>
            <person name="Martin F.M."/>
            <person name="Hacquard S."/>
        </authorList>
    </citation>
    <scope>NUCLEOTIDE SEQUENCE [LARGE SCALE GENOMIC DNA]</scope>
    <source>
        <strain evidence="1 2">MPI-SDFR-AT-0079</strain>
    </source>
</reference>
<evidence type="ECO:0000313" key="2">
    <source>
        <dbReference type="Proteomes" id="UP000724584"/>
    </source>
</evidence>
<organism evidence="1 2">
    <name type="scientific">Chaetomium tenue</name>
    <dbReference type="NCBI Taxonomy" id="1854479"/>
    <lineage>
        <taxon>Eukaryota</taxon>
        <taxon>Fungi</taxon>
        <taxon>Dikarya</taxon>
        <taxon>Ascomycota</taxon>
        <taxon>Pezizomycotina</taxon>
        <taxon>Sordariomycetes</taxon>
        <taxon>Sordariomycetidae</taxon>
        <taxon>Sordariales</taxon>
        <taxon>Chaetomiaceae</taxon>
        <taxon>Chaetomium</taxon>
    </lineage>
</organism>
<gene>
    <name evidence="1" type="ORF">F5144DRAFT_280655</name>
</gene>
<accession>A0ACB7P6R6</accession>
<comment type="caution">
    <text evidence="1">The sequence shown here is derived from an EMBL/GenBank/DDBJ whole genome shotgun (WGS) entry which is preliminary data.</text>
</comment>
<protein>
    <submittedName>
        <fullName evidence="1">Uncharacterized protein</fullName>
    </submittedName>
</protein>
<keyword evidence="2" id="KW-1185">Reference proteome</keyword>
<dbReference type="Proteomes" id="UP000724584">
    <property type="component" value="Unassembled WGS sequence"/>
</dbReference>
<name>A0ACB7P6R6_9PEZI</name>
<evidence type="ECO:0000313" key="1">
    <source>
        <dbReference type="EMBL" id="KAH6627663.1"/>
    </source>
</evidence>
<proteinExistence type="predicted"/>
<dbReference type="EMBL" id="JAGIZQ010000005">
    <property type="protein sequence ID" value="KAH6627663.1"/>
    <property type="molecule type" value="Genomic_DNA"/>
</dbReference>